<evidence type="ECO:0000313" key="3">
    <source>
        <dbReference type="Proteomes" id="UP000015101"/>
    </source>
</evidence>
<dbReference type="CTD" id="20207284"/>
<dbReference type="EMBL" id="KB097528">
    <property type="protein sequence ID" value="ESN95336.1"/>
    <property type="molecule type" value="Genomic_DNA"/>
</dbReference>
<dbReference type="InParanoid" id="T1FEN5"/>
<dbReference type="KEGG" id="hro:HELRODRAFT_179401"/>
<reference evidence="3" key="1">
    <citation type="submission" date="2012-12" db="EMBL/GenBank/DDBJ databases">
        <authorList>
            <person name="Hellsten U."/>
            <person name="Grimwood J."/>
            <person name="Chapman J.A."/>
            <person name="Shapiro H."/>
            <person name="Aerts A."/>
            <person name="Otillar R.P."/>
            <person name="Terry A.Y."/>
            <person name="Boore J.L."/>
            <person name="Simakov O."/>
            <person name="Marletaz F."/>
            <person name="Cho S.-J."/>
            <person name="Edsinger-Gonzales E."/>
            <person name="Havlak P."/>
            <person name="Kuo D.-H."/>
            <person name="Larsson T."/>
            <person name="Lv J."/>
            <person name="Arendt D."/>
            <person name="Savage R."/>
            <person name="Osoegawa K."/>
            <person name="de Jong P."/>
            <person name="Lindberg D.R."/>
            <person name="Seaver E.C."/>
            <person name="Weisblat D.A."/>
            <person name="Putnam N.H."/>
            <person name="Grigoriev I.V."/>
            <person name="Rokhsar D.S."/>
        </authorList>
    </citation>
    <scope>NUCLEOTIDE SEQUENCE</scope>
</reference>
<dbReference type="AlphaFoldDB" id="T1FEN5"/>
<sequence>MEKESIFIEIKIALHFSKSLNNQHNMALFIDELQLDKRDTIRILLTMNNIRACICFHIKIIDIKTKFPSQVHSVCKNNNIMLFFTSCHKAKLSNMPNPTQSYL</sequence>
<dbReference type="HOGENOM" id="CLU_2266627_0_0_1"/>
<evidence type="ECO:0000313" key="1">
    <source>
        <dbReference type="EMBL" id="ESN95336.1"/>
    </source>
</evidence>
<name>T1FEN5_HELRO</name>
<dbReference type="Proteomes" id="UP000015101">
    <property type="component" value="Unassembled WGS sequence"/>
</dbReference>
<gene>
    <name evidence="2" type="primary">20207284</name>
    <name evidence="1" type="ORF">HELRODRAFT_179401</name>
</gene>
<dbReference type="EnsemblMetazoa" id="HelroT179401">
    <property type="protein sequence ID" value="HelroP179401"/>
    <property type="gene ID" value="HelroG179401"/>
</dbReference>
<protein>
    <submittedName>
        <fullName evidence="1 2">Uncharacterized protein</fullName>
    </submittedName>
</protein>
<keyword evidence="3" id="KW-1185">Reference proteome</keyword>
<reference evidence="1 3" key="2">
    <citation type="journal article" date="2013" name="Nature">
        <title>Insights into bilaterian evolution from three spiralian genomes.</title>
        <authorList>
            <person name="Simakov O."/>
            <person name="Marletaz F."/>
            <person name="Cho S.J."/>
            <person name="Edsinger-Gonzales E."/>
            <person name="Havlak P."/>
            <person name="Hellsten U."/>
            <person name="Kuo D.H."/>
            <person name="Larsson T."/>
            <person name="Lv J."/>
            <person name="Arendt D."/>
            <person name="Savage R."/>
            <person name="Osoegawa K."/>
            <person name="de Jong P."/>
            <person name="Grimwood J."/>
            <person name="Chapman J.A."/>
            <person name="Shapiro H."/>
            <person name="Aerts A."/>
            <person name="Otillar R.P."/>
            <person name="Terry A.Y."/>
            <person name="Boore J.L."/>
            <person name="Grigoriev I.V."/>
            <person name="Lindberg D.R."/>
            <person name="Seaver E.C."/>
            <person name="Weisblat D.A."/>
            <person name="Putnam N.H."/>
            <person name="Rokhsar D.S."/>
        </authorList>
    </citation>
    <scope>NUCLEOTIDE SEQUENCE</scope>
</reference>
<evidence type="ECO:0000313" key="2">
    <source>
        <dbReference type="EnsemblMetazoa" id="HelroP179401"/>
    </source>
</evidence>
<proteinExistence type="predicted"/>
<organism evidence="2 3">
    <name type="scientific">Helobdella robusta</name>
    <name type="common">Californian leech</name>
    <dbReference type="NCBI Taxonomy" id="6412"/>
    <lineage>
        <taxon>Eukaryota</taxon>
        <taxon>Metazoa</taxon>
        <taxon>Spiralia</taxon>
        <taxon>Lophotrochozoa</taxon>
        <taxon>Annelida</taxon>
        <taxon>Clitellata</taxon>
        <taxon>Hirudinea</taxon>
        <taxon>Rhynchobdellida</taxon>
        <taxon>Glossiphoniidae</taxon>
        <taxon>Helobdella</taxon>
    </lineage>
</organism>
<dbReference type="GeneID" id="20207284"/>
<dbReference type="RefSeq" id="XP_009026506.1">
    <property type="nucleotide sequence ID" value="XM_009028258.1"/>
</dbReference>
<reference evidence="2" key="3">
    <citation type="submission" date="2015-06" db="UniProtKB">
        <authorList>
            <consortium name="EnsemblMetazoa"/>
        </authorList>
    </citation>
    <scope>IDENTIFICATION</scope>
</reference>
<dbReference type="EMBL" id="AMQM01006828">
    <property type="status" value="NOT_ANNOTATED_CDS"/>
    <property type="molecule type" value="Genomic_DNA"/>
</dbReference>
<accession>T1FEN5</accession>